<reference evidence="5 6" key="1">
    <citation type="submission" date="2016-11" db="EMBL/GenBank/DDBJ databases">
        <authorList>
            <person name="Jaros S."/>
            <person name="Januszkiewicz K."/>
            <person name="Wedrychowicz H."/>
        </authorList>
    </citation>
    <scope>NUCLEOTIDE SEQUENCE [LARGE SCALE GENOMIC DNA]</scope>
    <source>
        <strain evidence="5 6">GAS138</strain>
    </source>
</reference>
<organism evidence="5 6">
    <name type="scientific">Bradyrhizobium erythrophlei</name>
    <dbReference type="NCBI Taxonomy" id="1437360"/>
    <lineage>
        <taxon>Bacteria</taxon>
        <taxon>Pseudomonadati</taxon>
        <taxon>Pseudomonadota</taxon>
        <taxon>Alphaproteobacteria</taxon>
        <taxon>Hyphomicrobiales</taxon>
        <taxon>Nitrobacteraceae</taxon>
        <taxon>Bradyrhizobium</taxon>
    </lineage>
</organism>
<keyword evidence="3" id="KW-0597">Phosphoprotein</keyword>
<evidence type="ECO:0000313" key="6">
    <source>
        <dbReference type="Proteomes" id="UP000189796"/>
    </source>
</evidence>
<evidence type="ECO:0000256" key="1">
    <source>
        <dbReference type="ARBA" id="ARBA00000085"/>
    </source>
</evidence>
<evidence type="ECO:0000256" key="3">
    <source>
        <dbReference type="ARBA" id="ARBA00022553"/>
    </source>
</evidence>
<dbReference type="Pfam" id="PF01590">
    <property type="entry name" value="GAF"/>
    <property type="match status" value="3"/>
</dbReference>
<dbReference type="InterPro" id="IPR003018">
    <property type="entry name" value="GAF"/>
</dbReference>
<evidence type="ECO:0000313" key="5">
    <source>
        <dbReference type="EMBL" id="SHG78581.1"/>
    </source>
</evidence>
<accession>A0A1M5MMT5</accession>
<dbReference type="EMBL" id="LT670817">
    <property type="protein sequence ID" value="SHG78581.1"/>
    <property type="molecule type" value="Genomic_DNA"/>
</dbReference>
<dbReference type="OrthoDB" id="1931120at2"/>
<dbReference type="InterPro" id="IPR003661">
    <property type="entry name" value="HisK_dim/P_dom"/>
</dbReference>
<feature type="domain" description="Histidine kinase" evidence="4">
    <location>
        <begin position="941"/>
        <end position="1186"/>
    </location>
</feature>
<name>A0A1M5MMT5_9BRAD</name>
<dbReference type="InterPro" id="IPR036890">
    <property type="entry name" value="HATPase_C_sf"/>
</dbReference>
<dbReference type="Pfam" id="PF13185">
    <property type="entry name" value="GAF_2"/>
    <property type="match status" value="2"/>
</dbReference>
<dbReference type="Proteomes" id="UP000189796">
    <property type="component" value="Chromosome I"/>
</dbReference>
<dbReference type="GO" id="GO:0000155">
    <property type="term" value="F:phosphorelay sensor kinase activity"/>
    <property type="evidence" value="ECO:0007669"/>
    <property type="project" value="InterPro"/>
</dbReference>
<sequence>MTALPPDVVANLERENARLQAELRAARDRQAASAEILGAIANTSGDAERSLQQIAETTARLFGASSVTVMIAEGDQWGKTIRVGDGSKRIGSNLSAEQLRIGGPNLPGTVVHENRQIHIPDLDNVDPTMARWPGPPLARAAGAHVVSGTPLRREGRAIGALIVFRGRPLPFTAEELALQQSFADQAVIAIENARLFNETQESLARQTATSEILRVVSQSPTDVQPVFDAIVLTATRLFRRDMAFILGCDATTYWAVATAGREGLLTVPHLAPVAIDTDANFPSRVIVTGKNLHLPDWSAVELPEYERMVHETLGINSALYLPLLREGKCVGLLGIAGKRAGIFRESEIALAESFRDQALIAIENTRLFNETKETLERQTATAEILKVIASSPNDVQPVFDVIVERAVRLCGGRMGRVYRYDEGIIHLVAGHGLSVPGLSTVQRVFPRPAADDTTAGRAIQSRRPYFVTDIENDESVPALSRQMIEALGTRSQVTVPMLRTGEPIGAITVGWAEPGAYGDQQVALLQTFADQAVIAIENVRLFNETKEALERQTATADILKVIASSPSDVQPVFEAIASSANRLLGGFSTTVYRFIDGTLHLMAFTPTTAAADEILKASFPAPVASFPLLELVHGGKVAQIADTEALPDAPLRDIARARGFRSMLFTPLMSAGAPIGMIGVTRLEPGSFAAHHVQLLQTFADQAVIAIENVRLFDEVQARTNDLQESLEYQTATSDVLQVISRSTFDLQPVLDTLVESAYKLCGAKVGLLYLRSGEDFECKAIAGVGVAEASLMFKGRPIRAGRGTAAERVILTGEVQSVTDFFDDPDFDPKVRKMIRDAGNADSSIGQLRSTLAVPMARDGAVIGVIAIARSQTGPFPPRQMELLQTFADQAVIAIENARLFDEVQARTRELAASLDELRTAQDRLVQTEKLASLGQLTAGIAHEIKNPLNFVNNFSALSAELTDELNDVLKSAALGDKTRNDVEELTQMLKDNLQKIVQHGKRADSIVKNMLLHSREGSGEHRPADINALLDESLNLAYHGARAEKPQFNVTLQRDFDDKAGTIELFPQEITRVFLNLISNGFYAVTKRKMENGGTGFDPVLRATTKNLGDTVEIRIRDNGTGIPAEVKDKMFNPFFTTKPAGEGTGLGLSMSHDIIVKQHGGTIDVETEPGRFTEFRIVLPRTSHISKQN</sequence>
<dbReference type="AlphaFoldDB" id="A0A1M5MMT5"/>
<dbReference type="CDD" id="cd00082">
    <property type="entry name" value="HisKA"/>
    <property type="match status" value="1"/>
</dbReference>
<dbReference type="RefSeq" id="WP_154072189.1">
    <property type="nucleotide sequence ID" value="NZ_LT670817.1"/>
</dbReference>
<dbReference type="InterPro" id="IPR003594">
    <property type="entry name" value="HATPase_dom"/>
</dbReference>
<dbReference type="Gene3D" id="3.30.450.40">
    <property type="match status" value="5"/>
</dbReference>
<dbReference type="SUPFAM" id="SSF55874">
    <property type="entry name" value="ATPase domain of HSP90 chaperone/DNA topoisomerase II/histidine kinase"/>
    <property type="match status" value="1"/>
</dbReference>
<dbReference type="PANTHER" id="PTHR43065">
    <property type="entry name" value="SENSOR HISTIDINE KINASE"/>
    <property type="match status" value="1"/>
</dbReference>
<dbReference type="InterPro" id="IPR029016">
    <property type="entry name" value="GAF-like_dom_sf"/>
</dbReference>
<dbReference type="SMART" id="SM00387">
    <property type="entry name" value="HATPase_c"/>
    <property type="match status" value="1"/>
</dbReference>
<comment type="catalytic activity">
    <reaction evidence="1">
        <text>ATP + protein L-histidine = ADP + protein N-phospho-L-histidine.</text>
        <dbReference type="EC" id="2.7.13.3"/>
    </reaction>
</comment>
<proteinExistence type="predicted"/>
<dbReference type="EC" id="2.7.13.3" evidence="2"/>
<gene>
    <name evidence="5" type="ORF">SAMN05443248_2649</name>
</gene>
<dbReference type="PANTHER" id="PTHR43065:SF42">
    <property type="entry name" value="TWO-COMPONENT SENSOR PPRA"/>
    <property type="match status" value="1"/>
</dbReference>
<dbReference type="SMART" id="SM00388">
    <property type="entry name" value="HisKA"/>
    <property type="match status" value="1"/>
</dbReference>
<dbReference type="SUPFAM" id="SSF55781">
    <property type="entry name" value="GAF domain-like"/>
    <property type="match status" value="5"/>
</dbReference>
<evidence type="ECO:0000259" key="4">
    <source>
        <dbReference type="PROSITE" id="PS50109"/>
    </source>
</evidence>
<dbReference type="PRINTS" id="PR00344">
    <property type="entry name" value="BCTRLSENSOR"/>
</dbReference>
<protein>
    <recommendedName>
        <fullName evidence="2">histidine kinase</fullName>
        <ecNumber evidence="2">2.7.13.3</ecNumber>
    </recommendedName>
</protein>
<dbReference type="Pfam" id="PF00512">
    <property type="entry name" value="HisKA"/>
    <property type="match status" value="1"/>
</dbReference>
<dbReference type="Gene3D" id="1.10.287.130">
    <property type="match status" value="1"/>
</dbReference>
<dbReference type="PROSITE" id="PS50109">
    <property type="entry name" value="HIS_KIN"/>
    <property type="match status" value="1"/>
</dbReference>
<dbReference type="InterPro" id="IPR004358">
    <property type="entry name" value="Sig_transdc_His_kin-like_C"/>
</dbReference>
<dbReference type="SMART" id="SM00065">
    <property type="entry name" value="GAF"/>
    <property type="match status" value="5"/>
</dbReference>
<dbReference type="Pfam" id="PF02518">
    <property type="entry name" value="HATPase_c"/>
    <property type="match status" value="1"/>
</dbReference>
<dbReference type="SUPFAM" id="SSF47384">
    <property type="entry name" value="Homodimeric domain of signal transducing histidine kinase"/>
    <property type="match status" value="1"/>
</dbReference>
<dbReference type="InterPro" id="IPR005467">
    <property type="entry name" value="His_kinase_dom"/>
</dbReference>
<evidence type="ECO:0000256" key="2">
    <source>
        <dbReference type="ARBA" id="ARBA00012438"/>
    </source>
</evidence>
<dbReference type="InterPro" id="IPR036097">
    <property type="entry name" value="HisK_dim/P_sf"/>
</dbReference>
<dbReference type="Gene3D" id="3.30.565.10">
    <property type="entry name" value="Histidine kinase-like ATPase, C-terminal domain"/>
    <property type="match status" value="1"/>
</dbReference>